<dbReference type="InterPro" id="IPR027417">
    <property type="entry name" value="P-loop_NTPase"/>
</dbReference>
<sequence>MTLIAIDGPAGAGKTTLAAQFFDEYSSTKTVALIHMDDLYAGWENALDHRLTSRLADIIEAFAAHSRFSFPTFNWATMRFDLSQTIDPSDILIIEGVGAGQQVVRDAGANIYWLDIEAEVGLARVLQRDGYEIESQMRQWQLDQDAHFLRDQTRANANHILTS</sequence>
<gene>
    <name evidence="1" type="ORF">UFOPK1795_00375</name>
    <name evidence="2" type="ORF">UFOPK2275_00345</name>
</gene>
<dbReference type="Gene3D" id="3.40.50.300">
    <property type="entry name" value="P-loop containing nucleotide triphosphate hydrolases"/>
    <property type="match status" value="1"/>
</dbReference>
<dbReference type="EMBL" id="CAEZUG010000013">
    <property type="protein sequence ID" value="CAB4587632.1"/>
    <property type="molecule type" value="Genomic_DNA"/>
</dbReference>
<name>A0A6J6FFJ4_9ZZZZ</name>
<organism evidence="1">
    <name type="scientific">freshwater metagenome</name>
    <dbReference type="NCBI Taxonomy" id="449393"/>
    <lineage>
        <taxon>unclassified sequences</taxon>
        <taxon>metagenomes</taxon>
        <taxon>ecological metagenomes</taxon>
    </lineage>
</organism>
<reference evidence="1" key="1">
    <citation type="submission" date="2020-05" db="EMBL/GenBank/DDBJ databases">
        <authorList>
            <person name="Chiriac C."/>
            <person name="Salcher M."/>
            <person name="Ghai R."/>
            <person name="Kavagutti S V."/>
        </authorList>
    </citation>
    <scope>NUCLEOTIDE SEQUENCE</scope>
</reference>
<dbReference type="SUPFAM" id="SSF52540">
    <property type="entry name" value="P-loop containing nucleoside triphosphate hydrolases"/>
    <property type="match status" value="1"/>
</dbReference>
<dbReference type="EMBL" id="CAEZWQ010000022">
    <property type="protein sequence ID" value="CAB4658071.1"/>
    <property type="molecule type" value="Genomic_DNA"/>
</dbReference>
<dbReference type="AlphaFoldDB" id="A0A6J6FFJ4"/>
<accession>A0A6J6FFJ4</accession>
<evidence type="ECO:0000313" key="1">
    <source>
        <dbReference type="EMBL" id="CAB4587632.1"/>
    </source>
</evidence>
<protein>
    <submittedName>
        <fullName evidence="1">Unannotated protein</fullName>
    </submittedName>
</protein>
<proteinExistence type="predicted"/>
<evidence type="ECO:0000313" key="2">
    <source>
        <dbReference type="EMBL" id="CAB4658071.1"/>
    </source>
</evidence>